<evidence type="ECO:0000313" key="3">
    <source>
        <dbReference type="Proteomes" id="UP001055439"/>
    </source>
</evidence>
<accession>A0A9E7JA58</accession>
<proteinExistence type="predicted"/>
<protein>
    <submittedName>
        <fullName evidence="2">Uncharacterized protein</fullName>
    </submittedName>
</protein>
<feature type="region of interest" description="Disordered" evidence="1">
    <location>
        <begin position="108"/>
        <end position="130"/>
    </location>
</feature>
<dbReference type="Proteomes" id="UP001055439">
    <property type="component" value="Chromosome 1"/>
</dbReference>
<keyword evidence="3" id="KW-1185">Reference proteome</keyword>
<name>A0A9E7JA58_9LILI</name>
<evidence type="ECO:0000313" key="2">
    <source>
        <dbReference type="EMBL" id="URD73678.1"/>
    </source>
</evidence>
<reference evidence="2" key="1">
    <citation type="submission" date="2022-05" db="EMBL/GenBank/DDBJ databases">
        <title>The Musa troglodytarum L. genome provides insights into the mechanism of non-climacteric behaviour and enrichment of carotenoids.</title>
        <authorList>
            <person name="Wang J."/>
        </authorList>
    </citation>
    <scope>NUCLEOTIDE SEQUENCE</scope>
    <source>
        <tissue evidence="2">Leaf</tissue>
    </source>
</reference>
<organism evidence="2 3">
    <name type="scientific">Musa troglodytarum</name>
    <name type="common">fe'i banana</name>
    <dbReference type="NCBI Taxonomy" id="320322"/>
    <lineage>
        <taxon>Eukaryota</taxon>
        <taxon>Viridiplantae</taxon>
        <taxon>Streptophyta</taxon>
        <taxon>Embryophyta</taxon>
        <taxon>Tracheophyta</taxon>
        <taxon>Spermatophyta</taxon>
        <taxon>Magnoliopsida</taxon>
        <taxon>Liliopsida</taxon>
        <taxon>Zingiberales</taxon>
        <taxon>Musaceae</taxon>
        <taxon>Musa</taxon>
    </lineage>
</organism>
<evidence type="ECO:0000256" key="1">
    <source>
        <dbReference type="SAM" id="MobiDB-lite"/>
    </source>
</evidence>
<gene>
    <name evidence="2" type="ORF">MUK42_37483</name>
</gene>
<feature type="compositionally biased region" description="Basic and acidic residues" evidence="1">
    <location>
        <begin position="120"/>
        <end position="130"/>
    </location>
</feature>
<dbReference type="EMBL" id="CP097502">
    <property type="protein sequence ID" value="URD73678.1"/>
    <property type="molecule type" value="Genomic_DNA"/>
</dbReference>
<sequence length="130" mass="13898">MAGLPPPLKVDFVECEKPSGFEVGVGAVHMASAASSRWSTWVKLGARTILTALRGSIQNGWLILLTAFPVYPPSYTINMPHDSRGALPHCFLHLSFPASIFVRRERSSATASTVTAGGSKEQRRGAGSDT</sequence>
<dbReference type="AlphaFoldDB" id="A0A9E7JA58"/>